<dbReference type="AlphaFoldDB" id="A0A9D1ISX5"/>
<evidence type="ECO:0000313" key="2">
    <source>
        <dbReference type="EMBL" id="HIU42983.1"/>
    </source>
</evidence>
<dbReference type="Proteomes" id="UP000824073">
    <property type="component" value="Unassembled WGS sequence"/>
</dbReference>
<comment type="caution">
    <text evidence="2">The sequence shown here is derived from an EMBL/GenBank/DDBJ whole genome shotgun (WGS) entry which is preliminary data.</text>
</comment>
<gene>
    <name evidence="2" type="ORF">IAB67_01655</name>
</gene>
<keyword evidence="1" id="KW-1133">Transmembrane helix</keyword>
<accession>A0A9D1ISX5</accession>
<proteinExistence type="predicted"/>
<keyword evidence="1" id="KW-0472">Membrane</keyword>
<reference evidence="2" key="2">
    <citation type="journal article" date="2021" name="PeerJ">
        <title>Extensive microbial diversity within the chicken gut microbiome revealed by metagenomics and culture.</title>
        <authorList>
            <person name="Gilroy R."/>
            <person name="Ravi A."/>
            <person name="Getino M."/>
            <person name="Pursley I."/>
            <person name="Horton D.L."/>
            <person name="Alikhan N.F."/>
            <person name="Baker D."/>
            <person name="Gharbi K."/>
            <person name="Hall N."/>
            <person name="Watson M."/>
            <person name="Adriaenssens E.M."/>
            <person name="Foster-Nyarko E."/>
            <person name="Jarju S."/>
            <person name="Secka A."/>
            <person name="Antonio M."/>
            <person name="Oren A."/>
            <person name="Chaudhuri R.R."/>
            <person name="La Ragione R."/>
            <person name="Hildebrand F."/>
            <person name="Pallen M.J."/>
        </authorList>
    </citation>
    <scope>NUCLEOTIDE SEQUENCE</scope>
    <source>
        <strain evidence="2">CHK191-8634</strain>
    </source>
</reference>
<evidence type="ECO:0000256" key="1">
    <source>
        <dbReference type="SAM" id="Phobius"/>
    </source>
</evidence>
<protein>
    <submittedName>
        <fullName evidence="2">Uncharacterized protein</fullName>
    </submittedName>
</protein>
<keyword evidence="1" id="KW-0812">Transmembrane</keyword>
<reference evidence="2" key="1">
    <citation type="submission" date="2020-10" db="EMBL/GenBank/DDBJ databases">
        <authorList>
            <person name="Gilroy R."/>
        </authorList>
    </citation>
    <scope>NUCLEOTIDE SEQUENCE</scope>
    <source>
        <strain evidence="2">CHK191-8634</strain>
    </source>
</reference>
<feature type="transmembrane region" description="Helical" evidence="1">
    <location>
        <begin position="26"/>
        <end position="43"/>
    </location>
</feature>
<organism evidence="2 3">
    <name type="scientific">Candidatus Ventrousia excrementavium</name>
    <dbReference type="NCBI Taxonomy" id="2840961"/>
    <lineage>
        <taxon>Bacteria</taxon>
        <taxon>Bacillati</taxon>
        <taxon>Bacillota</taxon>
        <taxon>Clostridia</taxon>
        <taxon>Eubacteriales</taxon>
        <taxon>Clostridiaceae</taxon>
        <taxon>Clostridiaceae incertae sedis</taxon>
        <taxon>Candidatus Ventrousia</taxon>
    </lineage>
</organism>
<name>A0A9D1ISX5_9CLOT</name>
<evidence type="ECO:0000313" key="3">
    <source>
        <dbReference type="Proteomes" id="UP000824073"/>
    </source>
</evidence>
<dbReference type="EMBL" id="DVMR01000016">
    <property type="protein sequence ID" value="HIU42983.1"/>
    <property type="molecule type" value="Genomic_DNA"/>
</dbReference>
<sequence length="235" mass="26450">MKIDKSLLSGSTARLSLRRLRWRTRVILDLVCVALAVALWYALRGFPYLSWEQDLQYTLRRSLAQNADIIYSERVPDGLGIGPPGTDETVYIVRWQDTVGVMSMLGNESGNANRYVKKYPNRDGLFIIPLYGALPTDDGYMRGWTVAVMALDPTVERVEVTHTEPDIPPTVHLAEPVENGMFIAEADIGYETFSSVSVYDELGAHNYLGAVAYDGDGNVVARTTSEWEERYYENR</sequence>